<dbReference type="Proteomes" id="UP000195728">
    <property type="component" value="Unassembled WGS sequence"/>
</dbReference>
<gene>
    <name evidence="1" type="ORF">BC10311_02924</name>
</gene>
<organism evidence="1 2">
    <name type="scientific">Bacillus wiedmannii</name>
    <dbReference type="NCBI Taxonomy" id="1890302"/>
    <lineage>
        <taxon>Bacteria</taxon>
        <taxon>Bacillati</taxon>
        <taxon>Bacillota</taxon>
        <taxon>Bacilli</taxon>
        <taxon>Bacillales</taxon>
        <taxon>Bacillaceae</taxon>
        <taxon>Bacillus</taxon>
        <taxon>Bacillus cereus group</taxon>
    </lineage>
</organism>
<accession>A0AB37YSD6</accession>
<dbReference type="EMBL" id="FMBG01000012">
    <property type="protein sequence ID" value="SCC36405.1"/>
    <property type="molecule type" value="Genomic_DNA"/>
</dbReference>
<evidence type="ECO:0000313" key="1">
    <source>
        <dbReference type="EMBL" id="SCC36405.1"/>
    </source>
</evidence>
<sequence length="28" mass="3355">MQGYMNIYLRGPDRDVTTKSYLRVYRTG</sequence>
<proteinExistence type="predicted"/>
<comment type="caution">
    <text evidence="1">The sequence shown here is derived from an EMBL/GenBank/DDBJ whole genome shotgun (WGS) entry which is preliminary data.</text>
</comment>
<protein>
    <submittedName>
        <fullName evidence="1">Uncharacterized protein</fullName>
    </submittedName>
</protein>
<reference evidence="1 2" key="1">
    <citation type="submission" date="2016-08" db="EMBL/GenBank/DDBJ databases">
        <authorList>
            <person name="Loux V."/>
            <person name="Rue O."/>
        </authorList>
    </citation>
    <scope>NUCLEOTIDE SEQUENCE [LARGE SCALE GENOMIC DNA]</scope>
    <source>
        <strain evidence="1 2">WSBC_10311</strain>
    </source>
</reference>
<dbReference type="AlphaFoldDB" id="A0AB37YSD6"/>
<evidence type="ECO:0000313" key="2">
    <source>
        <dbReference type="Proteomes" id="UP000195728"/>
    </source>
</evidence>
<name>A0AB37YSD6_9BACI</name>